<sequence length="96" mass="10178">MEAWVAHQQYIRRFNMAMVALLVIGLVLAGAVGGPRMVGIFFLVELVAGGLLVGMANVALLLGTPPINATEEEIRAAAVAGPKWLKRLVAKLDVQA</sequence>
<geneLocation type="plasmid" evidence="2">
    <name>pHN39-SIM</name>
</geneLocation>
<accession>A0A3G1DGJ0</accession>
<dbReference type="EMBL" id="KU254577">
    <property type="protein sequence ID" value="AMP35767.1"/>
    <property type="molecule type" value="Genomic_DNA"/>
</dbReference>
<keyword evidence="1" id="KW-0812">Transmembrane</keyword>
<feature type="transmembrane region" description="Helical" evidence="1">
    <location>
        <begin position="14"/>
        <end position="34"/>
    </location>
</feature>
<feature type="transmembrane region" description="Helical" evidence="1">
    <location>
        <begin position="40"/>
        <end position="62"/>
    </location>
</feature>
<keyword evidence="1" id="KW-0472">Membrane</keyword>
<evidence type="ECO:0000256" key="1">
    <source>
        <dbReference type="SAM" id="Phobius"/>
    </source>
</evidence>
<organism evidence="2">
    <name type="scientific">Pseudomonas aeruginosa</name>
    <dbReference type="NCBI Taxonomy" id="287"/>
    <lineage>
        <taxon>Bacteria</taxon>
        <taxon>Pseudomonadati</taxon>
        <taxon>Pseudomonadota</taxon>
        <taxon>Gammaproteobacteria</taxon>
        <taxon>Pseudomonadales</taxon>
        <taxon>Pseudomonadaceae</taxon>
        <taxon>Pseudomonas</taxon>
    </lineage>
</organism>
<keyword evidence="1" id="KW-1133">Transmembrane helix</keyword>
<dbReference type="RefSeq" id="WP_023662034.1">
    <property type="nucleotide sequence ID" value="NZ_KU254577.1"/>
</dbReference>
<evidence type="ECO:0000313" key="2">
    <source>
        <dbReference type="EMBL" id="AMP35767.1"/>
    </source>
</evidence>
<evidence type="ECO:0008006" key="3">
    <source>
        <dbReference type="Google" id="ProtNLM"/>
    </source>
</evidence>
<dbReference type="AlphaFoldDB" id="A0A3G1DGJ0"/>
<reference evidence="2" key="1">
    <citation type="submission" date="2015-12" db="EMBL/GenBank/DDBJ databases">
        <title>The first report of fully sequenced SIM-encoding plasmid pHN39-SIM.</title>
        <authorList>
            <person name="Sun F."/>
            <person name="Zhou D."/>
            <person name="Wang Q."/>
            <person name="Feng J."/>
            <person name="Feng W."/>
            <person name="Luo W."/>
            <person name="Zhang D."/>
            <person name="Chen Y."/>
            <person name="Qiu X."/>
            <person name="Yin Z."/>
            <person name="Chen W."/>
            <person name="Xia P."/>
        </authorList>
    </citation>
    <scope>NUCLEOTIDE SEQUENCE</scope>
    <source>
        <strain evidence="2">HN39</strain>
        <plasmid evidence="2">pHN39-SIM</plasmid>
    </source>
</reference>
<proteinExistence type="predicted"/>
<keyword evidence="2" id="KW-0614">Plasmid</keyword>
<protein>
    <recommendedName>
        <fullName evidence="3">Protease HtpX</fullName>
    </recommendedName>
</protein>
<name>A0A3G1DGJ0_PSEAI</name>